<dbReference type="Pfam" id="PF00121">
    <property type="entry name" value="TIM"/>
    <property type="match status" value="1"/>
</dbReference>
<evidence type="ECO:0000256" key="11">
    <source>
        <dbReference type="ARBA" id="ARBA00055680"/>
    </source>
</evidence>
<dbReference type="GO" id="GO:0006096">
    <property type="term" value="P:glycolytic process"/>
    <property type="evidence" value="ECO:0007669"/>
    <property type="project" value="UniProtKB-UniRule"/>
</dbReference>
<dbReference type="InterPro" id="IPR020861">
    <property type="entry name" value="Triosephosphate_isomerase_AS"/>
</dbReference>
<organism evidence="14 15">
    <name type="scientific">Corynebacterium renale</name>
    <dbReference type="NCBI Taxonomy" id="1724"/>
    <lineage>
        <taxon>Bacteria</taxon>
        <taxon>Bacillati</taxon>
        <taxon>Actinomycetota</taxon>
        <taxon>Actinomycetes</taxon>
        <taxon>Mycobacteriales</taxon>
        <taxon>Corynebacteriaceae</taxon>
        <taxon>Corynebacterium</taxon>
    </lineage>
</organism>
<dbReference type="PROSITE" id="PS51440">
    <property type="entry name" value="TIM_2"/>
    <property type="match status" value="1"/>
</dbReference>
<feature type="active site" description="Electrophile" evidence="12">
    <location>
        <position position="100"/>
    </location>
</feature>
<dbReference type="GO" id="GO:0006094">
    <property type="term" value="P:gluconeogenesis"/>
    <property type="evidence" value="ECO:0007669"/>
    <property type="project" value="UniProtKB-UniRule"/>
</dbReference>
<comment type="pathway">
    <text evidence="12 13">Carbohydrate degradation; glycolysis; D-glyceraldehyde 3-phosphate from glycerone phosphate: step 1/1.</text>
</comment>
<dbReference type="UniPathway" id="UPA00138"/>
<dbReference type="InterPro" id="IPR035990">
    <property type="entry name" value="TIM_sf"/>
</dbReference>
<dbReference type="STRING" id="1724.GCA_001044175_00423"/>
<evidence type="ECO:0000256" key="8">
    <source>
        <dbReference type="ARBA" id="ARBA00022490"/>
    </source>
</evidence>
<comment type="subcellular location">
    <subcellularLocation>
        <location evidence="12 13">Cytoplasm</location>
    </subcellularLocation>
</comment>
<name>A0A2A9DQL1_9CORY</name>
<evidence type="ECO:0000256" key="7">
    <source>
        <dbReference type="ARBA" id="ARBA00022432"/>
    </source>
</evidence>
<dbReference type="GO" id="GO:0046166">
    <property type="term" value="P:glyceraldehyde-3-phosphate biosynthetic process"/>
    <property type="evidence" value="ECO:0007669"/>
    <property type="project" value="TreeGrafter"/>
</dbReference>
<dbReference type="GO" id="GO:0019563">
    <property type="term" value="P:glycerol catabolic process"/>
    <property type="evidence" value="ECO:0007669"/>
    <property type="project" value="TreeGrafter"/>
</dbReference>
<comment type="catalytic activity">
    <reaction evidence="1 12 13">
        <text>D-glyceraldehyde 3-phosphate = dihydroxyacetone phosphate</text>
        <dbReference type="Rhea" id="RHEA:18585"/>
        <dbReference type="ChEBI" id="CHEBI:57642"/>
        <dbReference type="ChEBI" id="CHEBI:59776"/>
        <dbReference type="EC" id="5.3.1.1"/>
    </reaction>
</comment>
<comment type="caution">
    <text evidence="14">The sequence shown here is derived from an EMBL/GenBank/DDBJ whole genome shotgun (WGS) entry which is preliminary data.</text>
</comment>
<keyword evidence="15" id="KW-1185">Reference proteome</keyword>
<evidence type="ECO:0000256" key="10">
    <source>
        <dbReference type="ARBA" id="ARBA00023235"/>
    </source>
</evidence>
<comment type="subunit">
    <text evidence="4 12 13">Homodimer.</text>
</comment>
<sequence length="263" mass="28163">MSRKTLIAGNWKMNKDHLEAMVTVQSFAFALPKEYYEFVDAAFCVPFTDLRSVQTLIEGDKLAVSFGAQDISAHDAGAYTGEISGSMLQRLGCTWVIVGHSERRDYHHETNELVAEKTRAALKHDLQPIVCVGEPESVRDAGEHVDYVVNQTRESLAGLSAEDLKKVVIAYEPVWAIGTGKVASAADAQEVCAAIRGVISEIADQEVAEGLRILYGGSVKQETAAEIVSQTDIDGALVGGASLDGKDFAKLVAAAAQPSIPQA</sequence>
<dbReference type="PROSITE" id="PS00171">
    <property type="entry name" value="TIM_1"/>
    <property type="match status" value="1"/>
</dbReference>
<feature type="binding site" evidence="12">
    <location>
        <begin position="239"/>
        <end position="240"/>
    </location>
    <ligand>
        <name>substrate</name>
    </ligand>
</feature>
<evidence type="ECO:0000256" key="9">
    <source>
        <dbReference type="ARBA" id="ARBA00023152"/>
    </source>
</evidence>
<evidence type="ECO:0000256" key="4">
    <source>
        <dbReference type="ARBA" id="ARBA00011738"/>
    </source>
</evidence>
<feature type="binding site" evidence="12">
    <location>
        <begin position="10"/>
        <end position="12"/>
    </location>
    <ligand>
        <name>substrate</name>
    </ligand>
</feature>
<evidence type="ECO:0000256" key="13">
    <source>
        <dbReference type="RuleBase" id="RU363013"/>
    </source>
</evidence>
<feature type="active site" description="Proton acceptor" evidence="12">
    <location>
        <position position="172"/>
    </location>
</feature>
<dbReference type="InterPro" id="IPR022896">
    <property type="entry name" value="TrioseP_Isoase_bac/euk"/>
</dbReference>
<comment type="function">
    <text evidence="11 12">Involved in the gluconeogenesis. Catalyzes stereospecifically the conversion of dihydroxyacetone phosphate (DHAP) to D-glyceraldehyde-3-phosphate (G3P).</text>
</comment>
<dbReference type="PANTHER" id="PTHR21139">
    <property type="entry name" value="TRIOSEPHOSPHATE ISOMERASE"/>
    <property type="match status" value="1"/>
</dbReference>
<gene>
    <name evidence="12" type="primary">tpiA</name>
    <name evidence="14" type="ORF">ATK06_1790</name>
</gene>
<evidence type="ECO:0000256" key="12">
    <source>
        <dbReference type="HAMAP-Rule" id="MF_00147"/>
    </source>
</evidence>
<protein>
    <recommendedName>
        <fullName evidence="6 12">Triosephosphate isomerase</fullName>
        <shortName evidence="12">TIM</shortName>
        <shortName evidence="12">TPI</shortName>
        <ecNumber evidence="5 12">5.3.1.1</ecNumber>
    </recommendedName>
    <alternativeName>
        <fullName evidence="12">Triose-phosphate isomerase</fullName>
    </alternativeName>
</protein>
<evidence type="ECO:0000313" key="14">
    <source>
        <dbReference type="EMBL" id="PFG28671.1"/>
    </source>
</evidence>
<dbReference type="OrthoDB" id="9809429at2"/>
<dbReference type="Proteomes" id="UP000221653">
    <property type="component" value="Unassembled WGS sequence"/>
</dbReference>
<feature type="binding site" evidence="12">
    <location>
        <position position="178"/>
    </location>
    <ligand>
        <name>substrate</name>
    </ligand>
</feature>
<dbReference type="CDD" id="cd00311">
    <property type="entry name" value="TIM"/>
    <property type="match status" value="1"/>
</dbReference>
<dbReference type="GO" id="GO:0005829">
    <property type="term" value="C:cytosol"/>
    <property type="evidence" value="ECO:0007669"/>
    <property type="project" value="TreeGrafter"/>
</dbReference>
<dbReference type="InterPro" id="IPR000652">
    <property type="entry name" value="Triosephosphate_isomerase"/>
</dbReference>
<keyword evidence="7 12" id="KW-0312">Gluconeogenesis</keyword>
<dbReference type="GO" id="GO:0004807">
    <property type="term" value="F:triose-phosphate isomerase activity"/>
    <property type="evidence" value="ECO:0007669"/>
    <property type="project" value="UniProtKB-UniRule"/>
</dbReference>
<dbReference type="UniPathway" id="UPA00109">
    <property type="reaction ID" value="UER00189"/>
</dbReference>
<comment type="similarity">
    <text evidence="3 12 13">Belongs to the triosephosphate isomerase family.</text>
</comment>
<proteinExistence type="inferred from homology"/>
<dbReference type="NCBIfam" id="TIGR00419">
    <property type="entry name" value="tim"/>
    <property type="match status" value="1"/>
</dbReference>
<dbReference type="AlphaFoldDB" id="A0A2A9DQL1"/>
<dbReference type="Gene3D" id="3.20.20.70">
    <property type="entry name" value="Aldolase class I"/>
    <property type="match status" value="1"/>
</dbReference>
<evidence type="ECO:0000256" key="6">
    <source>
        <dbReference type="ARBA" id="ARBA00019397"/>
    </source>
</evidence>
<dbReference type="RefSeq" id="WP_048381631.1">
    <property type="nucleotide sequence ID" value="NZ_LDYE01000011.1"/>
</dbReference>
<reference evidence="14 15" key="1">
    <citation type="submission" date="2017-10" db="EMBL/GenBank/DDBJ databases">
        <title>Sequencing the genomes of 1000 actinobacteria strains.</title>
        <authorList>
            <person name="Klenk H.-P."/>
        </authorList>
    </citation>
    <scope>NUCLEOTIDE SEQUENCE [LARGE SCALE GENOMIC DNA]</scope>
    <source>
        <strain evidence="14 15">DSM 20688</strain>
    </source>
</reference>
<keyword evidence="9 12" id="KW-0324">Glycolysis</keyword>
<comment type="pathway">
    <text evidence="2 12 13">Carbohydrate biosynthesis; gluconeogenesis.</text>
</comment>
<dbReference type="FunFam" id="3.20.20.70:FF:000020">
    <property type="entry name" value="Triosephosphate isomerase"/>
    <property type="match status" value="1"/>
</dbReference>
<feature type="binding site" evidence="12">
    <location>
        <position position="218"/>
    </location>
    <ligand>
        <name>substrate</name>
    </ligand>
</feature>
<evidence type="ECO:0000256" key="2">
    <source>
        <dbReference type="ARBA" id="ARBA00004742"/>
    </source>
</evidence>
<dbReference type="HAMAP" id="MF_00147_B">
    <property type="entry name" value="TIM_B"/>
    <property type="match status" value="1"/>
</dbReference>
<dbReference type="SUPFAM" id="SSF51351">
    <property type="entry name" value="Triosephosphate isomerase (TIM)"/>
    <property type="match status" value="1"/>
</dbReference>
<dbReference type="EC" id="5.3.1.1" evidence="5 12"/>
<evidence type="ECO:0000256" key="1">
    <source>
        <dbReference type="ARBA" id="ARBA00000474"/>
    </source>
</evidence>
<accession>A0A2A9DQL1</accession>
<dbReference type="InterPro" id="IPR013785">
    <property type="entry name" value="Aldolase_TIM"/>
</dbReference>
<keyword evidence="8 12" id="KW-0963">Cytoplasm</keyword>
<evidence type="ECO:0000256" key="5">
    <source>
        <dbReference type="ARBA" id="ARBA00011940"/>
    </source>
</evidence>
<evidence type="ECO:0000313" key="15">
    <source>
        <dbReference type="Proteomes" id="UP000221653"/>
    </source>
</evidence>
<keyword evidence="10 12" id="KW-0413">Isomerase</keyword>
<evidence type="ECO:0000256" key="3">
    <source>
        <dbReference type="ARBA" id="ARBA00007422"/>
    </source>
</evidence>
<dbReference type="EMBL" id="PDJF01000001">
    <property type="protein sequence ID" value="PFG28671.1"/>
    <property type="molecule type" value="Genomic_DNA"/>
</dbReference>
<dbReference type="PANTHER" id="PTHR21139:SF42">
    <property type="entry name" value="TRIOSEPHOSPHATE ISOMERASE"/>
    <property type="match status" value="1"/>
</dbReference>